<dbReference type="PANTHER" id="PTHR10974:SF75">
    <property type="entry name" value="SULFATASE DOMAIN-CONTAINING PROTEIN"/>
    <property type="match status" value="1"/>
</dbReference>
<evidence type="ECO:0000313" key="3">
    <source>
        <dbReference type="Proteomes" id="UP000230423"/>
    </source>
</evidence>
<organism evidence="2 3">
    <name type="scientific">Teladorsagia circumcincta</name>
    <name type="common">Brown stomach worm</name>
    <name type="synonym">Ostertagia circumcincta</name>
    <dbReference type="NCBI Taxonomy" id="45464"/>
    <lineage>
        <taxon>Eukaryota</taxon>
        <taxon>Metazoa</taxon>
        <taxon>Ecdysozoa</taxon>
        <taxon>Nematoda</taxon>
        <taxon>Chromadorea</taxon>
        <taxon>Rhabditida</taxon>
        <taxon>Rhabditina</taxon>
        <taxon>Rhabditomorpha</taxon>
        <taxon>Strongyloidea</taxon>
        <taxon>Trichostrongylidae</taxon>
        <taxon>Teladorsagia</taxon>
    </lineage>
</organism>
<dbReference type="Proteomes" id="UP000230423">
    <property type="component" value="Unassembled WGS sequence"/>
</dbReference>
<name>A0A2G9V1K7_TELCI</name>
<keyword evidence="1" id="KW-1133">Transmembrane helix</keyword>
<reference evidence="2 3" key="1">
    <citation type="submission" date="2015-09" db="EMBL/GenBank/DDBJ databases">
        <title>Draft genome of the parasitic nematode Teladorsagia circumcincta isolate WARC Sus (inbred).</title>
        <authorList>
            <person name="Mitreva M."/>
        </authorList>
    </citation>
    <scope>NUCLEOTIDE SEQUENCE [LARGE SCALE GENOMIC DNA]</scope>
    <source>
        <strain evidence="2 3">S</strain>
    </source>
</reference>
<dbReference type="GO" id="GO:0005615">
    <property type="term" value="C:extracellular space"/>
    <property type="evidence" value="ECO:0007669"/>
    <property type="project" value="TreeGrafter"/>
</dbReference>
<evidence type="ECO:0000313" key="2">
    <source>
        <dbReference type="EMBL" id="PIO76286.1"/>
    </source>
</evidence>
<sequence length="321" mass="37600">MPMWILYGCFIVTFFYLLTVTNIFETNKSVYDFIRKTSRGKYPRRYDHQPPAQGGLNETTYSTQDIFDSCPFVPPDPWDPEILNYIDVKYGFFNNCNVNQKWSPITELRNGHVRILRAGSQRKYECRARCVNYLDEEHVSFDPWRDINDPLPFLCDFVHTECTSRKRTISHVHMQIAELRALPRTVNFLTNAMDAVQFRKLNKIGYNSRPNGFVMLFGKTTEAVTRELVDGDPIPADWTYSTYCRKYLDESIYVPIQYRNAGYKTFGAQDYSASLLNFPNCVGLENREFQHSYRFTSRTTHRDFQAIRFIGDDGQKVEDST</sequence>
<keyword evidence="1" id="KW-0812">Transmembrane</keyword>
<evidence type="ECO:0000256" key="1">
    <source>
        <dbReference type="SAM" id="Phobius"/>
    </source>
</evidence>
<keyword evidence="1" id="KW-0472">Membrane</keyword>
<protein>
    <submittedName>
        <fullName evidence="2">Uncharacterized protein</fullName>
    </submittedName>
</protein>
<dbReference type="Pfam" id="PF02995">
    <property type="entry name" value="DUF229"/>
    <property type="match status" value="1"/>
</dbReference>
<keyword evidence="3" id="KW-1185">Reference proteome</keyword>
<dbReference type="InterPro" id="IPR004245">
    <property type="entry name" value="DUF229"/>
</dbReference>
<dbReference type="PANTHER" id="PTHR10974">
    <property type="entry name" value="FI08016P-RELATED"/>
    <property type="match status" value="1"/>
</dbReference>
<dbReference type="AlphaFoldDB" id="A0A2G9V1K7"/>
<proteinExistence type="predicted"/>
<feature type="transmembrane region" description="Helical" evidence="1">
    <location>
        <begin position="5"/>
        <end position="24"/>
    </location>
</feature>
<accession>A0A2G9V1K7</accession>
<dbReference type="EMBL" id="KZ345064">
    <property type="protein sequence ID" value="PIO76286.1"/>
    <property type="molecule type" value="Genomic_DNA"/>
</dbReference>
<dbReference type="OrthoDB" id="413313at2759"/>
<gene>
    <name evidence="2" type="ORF">TELCIR_01650</name>
</gene>